<organism evidence="1">
    <name type="scientific">Tanacetum cinerariifolium</name>
    <name type="common">Dalmatian daisy</name>
    <name type="synonym">Chrysanthemum cinerariifolium</name>
    <dbReference type="NCBI Taxonomy" id="118510"/>
    <lineage>
        <taxon>Eukaryota</taxon>
        <taxon>Viridiplantae</taxon>
        <taxon>Streptophyta</taxon>
        <taxon>Embryophyta</taxon>
        <taxon>Tracheophyta</taxon>
        <taxon>Spermatophyta</taxon>
        <taxon>Magnoliopsida</taxon>
        <taxon>eudicotyledons</taxon>
        <taxon>Gunneridae</taxon>
        <taxon>Pentapetalae</taxon>
        <taxon>asterids</taxon>
        <taxon>campanulids</taxon>
        <taxon>Asterales</taxon>
        <taxon>Asteraceae</taxon>
        <taxon>Asteroideae</taxon>
        <taxon>Anthemideae</taxon>
        <taxon>Anthemidinae</taxon>
        <taxon>Tanacetum</taxon>
    </lineage>
</organism>
<dbReference type="EMBL" id="BKCJ011080840">
    <property type="protein sequence ID" value="GFC81684.1"/>
    <property type="molecule type" value="Genomic_DNA"/>
</dbReference>
<name>A0A699RFP7_TANCI</name>
<sequence length="119" mass="12084">MVFVGAPVAYRGLFLIDRDGIVRHQLVNDRFLGPRTPPFPRCNFAAPPGLMPSGAVVFAFPLFIGLGPLCAAATASGSFQPQGGGLGGGPARAAAAHCAGPRCRNGAAPVGALRFAGRV</sequence>
<dbReference type="AlphaFoldDB" id="A0A699RFP7"/>
<comment type="caution">
    <text evidence="1">The sequence shown here is derived from an EMBL/GenBank/DDBJ whole genome shotgun (WGS) entry which is preliminary data.</text>
</comment>
<proteinExistence type="predicted"/>
<reference evidence="1" key="1">
    <citation type="journal article" date="2019" name="Sci. Rep.">
        <title>Draft genome of Tanacetum cinerariifolium, the natural source of mosquito coil.</title>
        <authorList>
            <person name="Yamashiro T."/>
            <person name="Shiraishi A."/>
            <person name="Satake H."/>
            <person name="Nakayama K."/>
        </authorList>
    </citation>
    <scope>NUCLEOTIDE SEQUENCE</scope>
</reference>
<accession>A0A699RFP7</accession>
<gene>
    <name evidence="1" type="ORF">Tci_853654</name>
</gene>
<evidence type="ECO:0000313" key="1">
    <source>
        <dbReference type="EMBL" id="GFC81684.1"/>
    </source>
</evidence>
<protein>
    <submittedName>
        <fullName evidence="1">Uncharacterized protein</fullName>
    </submittedName>
</protein>